<reference evidence="15 16" key="1">
    <citation type="journal article" date="2016" name="Nat. Commun.">
        <title>Thousands of microbial genomes shed light on interconnected biogeochemical processes in an aquifer system.</title>
        <authorList>
            <person name="Anantharaman K."/>
            <person name="Brown C.T."/>
            <person name="Hug L.A."/>
            <person name="Sharon I."/>
            <person name="Castelle C.J."/>
            <person name="Probst A.J."/>
            <person name="Thomas B.C."/>
            <person name="Singh A."/>
            <person name="Wilkins M.J."/>
            <person name="Karaoz U."/>
            <person name="Brodie E.L."/>
            <person name="Williams K.H."/>
            <person name="Hubbard S.S."/>
            <person name="Banfield J.F."/>
        </authorList>
    </citation>
    <scope>NUCLEOTIDE SEQUENCE [LARGE SCALE GENOMIC DNA]</scope>
</reference>
<dbReference type="SUPFAM" id="SSF50615">
    <property type="entry name" value="N-terminal domain of alpha and beta subunits of F1 ATP synthase"/>
    <property type="match status" value="1"/>
</dbReference>
<evidence type="ECO:0000256" key="2">
    <source>
        <dbReference type="ARBA" id="ARBA00008936"/>
    </source>
</evidence>
<evidence type="ECO:0000256" key="4">
    <source>
        <dbReference type="ARBA" id="ARBA00022741"/>
    </source>
</evidence>
<evidence type="ECO:0000256" key="9">
    <source>
        <dbReference type="ARBA" id="ARBA00023136"/>
    </source>
</evidence>
<dbReference type="Proteomes" id="UP000176741">
    <property type="component" value="Unassembled WGS sequence"/>
</dbReference>
<evidence type="ECO:0000313" key="16">
    <source>
        <dbReference type="Proteomes" id="UP000176741"/>
    </source>
</evidence>
<dbReference type="InterPro" id="IPR000793">
    <property type="entry name" value="ATP_synth_asu_C"/>
</dbReference>
<dbReference type="SUPFAM" id="SSF52540">
    <property type="entry name" value="P-loop containing nucleoside triphosphate hydrolases"/>
    <property type="match status" value="1"/>
</dbReference>
<dbReference type="Gene3D" id="2.40.30.20">
    <property type="match status" value="1"/>
</dbReference>
<organism evidence="15 16">
    <name type="scientific">Candidatus Woesebacteria bacterium RIFCSPHIGHO2_01_FULL_38_26b</name>
    <dbReference type="NCBI Taxonomy" id="1802491"/>
    <lineage>
        <taxon>Bacteria</taxon>
        <taxon>Candidatus Woeseibacteriota</taxon>
    </lineage>
</organism>
<dbReference type="GO" id="GO:0045259">
    <property type="term" value="C:proton-transporting ATP synthase complex"/>
    <property type="evidence" value="ECO:0007669"/>
    <property type="project" value="UniProtKB-KW"/>
</dbReference>
<dbReference type="PANTHER" id="PTHR48082:SF2">
    <property type="entry name" value="ATP SYNTHASE SUBUNIT ALPHA, MITOCHONDRIAL"/>
    <property type="match status" value="1"/>
</dbReference>
<evidence type="ECO:0000256" key="11">
    <source>
        <dbReference type="ARBA" id="ARBA00023310"/>
    </source>
</evidence>
<evidence type="ECO:0000313" key="15">
    <source>
        <dbReference type="EMBL" id="OGM19313.1"/>
    </source>
</evidence>
<evidence type="ECO:0000259" key="14">
    <source>
        <dbReference type="Pfam" id="PF00306"/>
    </source>
</evidence>
<comment type="similarity">
    <text evidence="2">Belongs to the ATPase alpha/beta chains family.</text>
</comment>
<protein>
    <recommendedName>
        <fullName evidence="17">F0F1 ATP synthase subunit alpha</fullName>
    </recommendedName>
</protein>
<dbReference type="GO" id="GO:0046933">
    <property type="term" value="F:proton-transporting ATP synthase activity, rotational mechanism"/>
    <property type="evidence" value="ECO:0007669"/>
    <property type="project" value="InterPro"/>
</dbReference>
<dbReference type="GO" id="GO:0005524">
    <property type="term" value="F:ATP binding"/>
    <property type="evidence" value="ECO:0007669"/>
    <property type="project" value="UniProtKB-KW"/>
</dbReference>
<evidence type="ECO:0000256" key="10">
    <source>
        <dbReference type="ARBA" id="ARBA00023196"/>
    </source>
</evidence>
<keyword evidence="8" id="KW-0406">Ion transport</keyword>
<dbReference type="FunFam" id="3.40.50.300:FF:002432">
    <property type="entry name" value="ATP synthase subunit alpha, mitochondrial"/>
    <property type="match status" value="1"/>
</dbReference>
<name>A0A1F7XWA5_9BACT</name>
<keyword evidence="6" id="KW-0067">ATP-binding</keyword>
<comment type="subcellular location">
    <subcellularLocation>
        <location evidence="1">Membrane</location>
    </subcellularLocation>
</comment>
<gene>
    <name evidence="15" type="ORF">A2771_03260</name>
</gene>
<feature type="domain" description="ATPase F1/V1/A1 complex alpha/beta subunit nucleotide-binding" evidence="13">
    <location>
        <begin position="134"/>
        <end position="344"/>
    </location>
</feature>
<keyword evidence="9" id="KW-0472">Membrane</keyword>
<dbReference type="Gene3D" id="3.40.50.300">
    <property type="entry name" value="P-loop containing nucleotide triphosphate hydrolases"/>
    <property type="match status" value="1"/>
</dbReference>
<dbReference type="PANTHER" id="PTHR48082">
    <property type="entry name" value="ATP SYNTHASE SUBUNIT ALPHA, MITOCHONDRIAL"/>
    <property type="match status" value="1"/>
</dbReference>
<keyword evidence="10" id="KW-0139">CF(1)</keyword>
<comment type="subunit">
    <text evidence="12">F-type ATPases have 2 components, CF(1) - the catalytic core - and CF(0) - the membrane proton channel. CF(1) has five subunits: alpha(3), beta(3), gamma(1), delta(1), epsilon(1). CF(0) has four main subunits: a(1), b(1), b'(1) and c(9-12).</text>
</comment>
<dbReference type="SUPFAM" id="SSF47917">
    <property type="entry name" value="C-terminal domain of alpha and beta subunits of F1 ATP synthase"/>
    <property type="match status" value="1"/>
</dbReference>
<dbReference type="InterPro" id="IPR023366">
    <property type="entry name" value="ATP_synth_asu-like_sf"/>
</dbReference>
<evidence type="ECO:0000256" key="5">
    <source>
        <dbReference type="ARBA" id="ARBA00022781"/>
    </source>
</evidence>
<accession>A0A1F7XWA5</accession>
<keyword evidence="3" id="KW-0813">Transport</keyword>
<keyword evidence="7" id="KW-1278">Translocase</keyword>
<dbReference type="AlphaFoldDB" id="A0A1F7XWA5"/>
<sequence length="487" mass="54395">MKDFNYYLETIGEIGFVEEVVYAIAYVSGLPNAHPDEVVIFETGEIGEVISLSQDNVEILLLSRNPTRVGTKVVRTGELFQIPISDEMLGRLIDPLGNPIDGAKQFKNVSKAPIDMQPHGIIGRESIKKPFETGVTIVDLVIPLGKGQRELVIGDRKTGKTQFLLDCLLSQAAKGSICIYAVIGQRLLDIRGRHEYLIQKKVMDKCIMVASSSSDPAGLVYLTPYVAMSIAEHFRDKGMDVLLILDDMTSHARYYREISLLAKRFPGRSSYPGDIFYIHAKLIERAGNFKKGSITCLPVAESIMGDLTGYIQTNLMAMTDGHIFFDIELFNQGKRPSIHPGLSVTRVGHQAQTPLQQDLSQVLSNFLVKYSEMQQFMHFGAEAGENVKRVLQLGEKIDAFFNQLPDQIIPINANILLAAGLWAGLWNEVTVTDLKRETEQVILAYQTEEAYRSQIDSLINSSNIFDQLVTNIKQNNKIIIDKLNRSK</sequence>
<dbReference type="InterPro" id="IPR038376">
    <property type="entry name" value="ATP_synth_asu_C_sf"/>
</dbReference>
<feature type="domain" description="ATP synthase alpha subunit C-terminal" evidence="14">
    <location>
        <begin position="352"/>
        <end position="474"/>
    </location>
</feature>
<evidence type="ECO:0000256" key="8">
    <source>
        <dbReference type="ARBA" id="ARBA00023065"/>
    </source>
</evidence>
<dbReference type="InterPro" id="IPR027417">
    <property type="entry name" value="P-loop_NTPase"/>
</dbReference>
<dbReference type="InterPro" id="IPR036121">
    <property type="entry name" value="ATPase_F1/V1/A1_a/bsu_N_sf"/>
</dbReference>
<evidence type="ECO:0000256" key="3">
    <source>
        <dbReference type="ARBA" id="ARBA00022448"/>
    </source>
</evidence>
<proteinExistence type="inferred from homology"/>
<dbReference type="Pfam" id="PF00306">
    <property type="entry name" value="ATP-synt_ab_C"/>
    <property type="match status" value="1"/>
</dbReference>
<dbReference type="Gene3D" id="1.20.150.20">
    <property type="entry name" value="ATP synthase alpha/beta chain, C-terminal domain"/>
    <property type="match status" value="1"/>
</dbReference>
<evidence type="ECO:0000256" key="6">
    <source>
        <dbReference type="ARBA" id="ARBA00022840"/>
    </source>
</evidence>
<comment type="caution">
    <text evidence="15">The sequence shown here is derived from an EMBL/GenBank/DDBJ whole genome shotgun (WGS) entry which is preliminary data.</text>
</comment>
<evidence type="ECO:0000256" key="1">
    <source>
        <dbReference type="ARBA" id="ARBA00004370"/>
    </source>
</evidence>
<dbReference type="EMBL" id="MGGD01000073">
    <property type="protein sequence ID" value="OGM19313.1"/>
    <property type="molecule type" value="Genomic_DNA"/>
</dbReference>
<dbReference type="Pfam" id="PF00006">
    <property type="entry name" value="ATP-synt_ab"/>
    <property type="match status" value="1"/>
</dbReference>
<evidence type="ECO:0008006" key="17">
    <source>
        <dbReference type="Google" id="ProtNLM"/>
    </source>
</evidence>
<keyword evidence="5" id="KW-0375">Hydrogen ion transport</keyword>
<evidence type="ECO:0000256" key="12">
    <source>
        <dbReference type="ARBA" id="ARBA00026013"/>
    </source>
</evidence>
<keyword evidence="11" id="KW-0066">ATP synthesis</keyword>
<evidence type="ECO:0000259" key="13">
    <source>
        <dbReference type="Pfam" id="PF00006"/>
    </source>
</evidence>
<dbReference type="InterPro" id="IPR000194">
    <property type="entry name" value="ATPase_F1/V1/A1_a/bsu_nucl-bd"/>
</dbReference>
<evidence type="ECO:0000256" key="7">
    <source>
        <dbReference type="ARBA" id="ARBA00022967"/>
    </source>
</evidence>
<dbReference type="InterPro" id="IPR005294">
    <property type="entry name" value="ATP_synth_F1_asu"/>
</dbReference>
<dbReference type="GO" id="GO:0043531">
    <property type="term" value="F:ADP binding"/>
    <property type="evidence" value="ECO:0007669"/>
    <property type="project" value="TreeGrafter"/>
</dbReference>
<keyword evidence="4" id="KW-0547">Nucleotide-binding</keyword>